<dbReference type="PROSITE" id="PS00149">
    <property type="entry name" value="SULFATASE_2"/>
    <property type="match status" value="1"/>
</dbReference>
<dbReference type="InterPro" id="IPR000917">
    <property type="entry name" value="Sulfatase_N"/>
</dbReference>
<dbReference type="Gene3D" id="3.40.720.10">
    <property type="entry name" value="Alkaline Phosphatase, subunit A"/>
    <property type="match status" value="1"/>
</dbReference>
<feature type="domain" description="Sulfatase N-terminal" evidence="8">
    <location>
        <begin position="27"/>
        <end position="344"/>
    </location>
</feature>
<keyword evidence="7" id="KW-0732">Signal</keyword>
<name>A0ABD0J297_9CAEN</name>
<evidence type="ECO:0000256" key="4">
    <source>
        <dbReference type="ARBA" id="ARBA00022801"/>
    </source>
</evidence>
<dbReference type="AlphaFoldDB" id="A0ABD0J297"/>
<evidence type="ECO:0000256" key="2">
    <source>
        <dbReference type="ARBA" id="ARBA00008779"/>
    </source>
</evidence>
<dbReference type="InterPro" id="IPR017850">
    <property type="entry name" value="Alkaline_phosphatase_core_sf"/>
</dbReference>
<evidence type="ECO:0000256" key="6">
    <source>
        <dbReference type="ARBA" id="ARBA00023180"/>
    </source>
</evidence>
<dbReference type="GO" id="GO:0008484">
    <property type="term" value="F:sulfuric ester hydrolase activity"/>
    <property type="evidence" value="ECO:0007669"/>
    <property type="project" value="UniProtKB-ARBA"/>
</dbReference>
<dbReference type="CDD" id="cd16029">
    <property type="entry name" value="4-S"/>
    <property type="match status" value="1"/>
</dbReference>
<feature type="signal peptide" evidence="7">
    <location>
        <begin position="1"/>
        <end position="22"/>
    </location>
</feature>
<keyword evidence="4" id="KW-0378">Hydrolase</keyword>
<comment type="caution">
    <text evidence="9">The sequence shown here is derived from an EMBL/GenBank/DDBJ whole genome shotgun (WGS) entry which is preliminary data.</text>
</comment>
<evidence type="ECO:0000256" key="1">
    <source>
        <dbReference type="ARBA" id="ARBA00001913"/>
    </source>
</evidence>
<protein>
    <recommendedName>
        <fullName evidence="8">Sulfatase N-terminal domain-containing protein</fullName>
    </recommendedName>
</protein>
<keyword evidence="5" id="KW-0106">Calcium</keyword>
<organism evidence="9 10">
    <name type="scientific">Batillaria attramentaria</name>
    <dbReference type="NCBI Taxonomy" id="370345"/>
    <lineage>
        <taxon>Eukaryota</taxon>
        <taxon>Metazoa</taxon>
        <taxon>Spiralia</taxon>
        <taxon>Lophotrochozoa</taxon>
        <taxon>Mollusca</taxon>
        <taxon>Gastropoda</taxon>
        <taxon>Caenogastropoda</taxon>
        <taxon>Sorbeoconcha</taxon>
        <taxon>Cerithioidea</taxon>
        <taxon>Batillariidae</taxon>
        <taxon>Batillaria</taxon>
    </lineage>
</organism>
<dbReference type="PANTHER" id="PTHR10342:SF274">
    <property type="entry name" value="ARYLSULFATASE B"/>
    <property type="match status" value="1"/>
</dbReference>
<proteinExistence type="inferred from homology"/>
<keyword evidence="10" id="KW-1185">Reference proteome</keyword>
<comment type="similarity">
    <text evidence="2">Belongs to the sulfatase family.</text>
</comment>
<gene>
    <name evidence="9" type="ORF">BaRGS_00039728</name>
</gene>
<dbReference type="GO" id="GO:0046872">
    <property type="term" value="F:metal ion binding"/>
    <property type="evidence" value="ECO:0007669"/>
    <property type="project" value="UniProtKB-KW"/>
</dbReference>
<accession>A0ABD0J297</accession>
<dbReference type="Proteomes" id="UP001519460">
    <property type="component" value="Unassembled WGS sequence"/>
</dbReference>
<evidence type="ECO:0000259" key="8">
    <source>
        <dbReference type="Pfam" id="PF00884"/>
    </source>
</evidence>
<evidence type="ECO:0000313" key="10">
    <source>
        <dbReference type="Proteomes" id="UP001519460"/>
    </source>
</evidence>
<dbReference type="Gene3D" id="3.30.1120.10">
    <property type="match status" value="1"/>
</dbReference>
<evidence type="ECO:0000256" key="3">
    <source>
        <dbReference type="ARBA" id="ARBA00022723"/>
    </source>
</evidence>
<evidence type="ECO:0000256" key="5">
    <source>
        <dbReference type="ARBA" id="ARBA00022837"/>
    </source>
</evidence>
<keyword evidence="6" id="KW-0325">Glycoprotein</keyword>
<feature type="chain" id="PRO_5044826933" description="Sulfatase N-terminal domain-containing protein" evidence="7">
    <location>
        <begin position="23"/>
        <end position="505"/>
    </location>
</feature>
<dbReference type="PANTHER" id="PTHR10342">
    <property type="entry name" value="ARYLSULFATASE"/>
    <property type="match status" value="1"/>
</dbReference>
<comment type="cofactor">
    <cofactor evidence="1">
        <name>Ca(2+)</name>
        <dbReference type="ChEBI" id="CHEBI:29108"/>
    </cofactor>
</comment>
<sequence length="505" mass="57362">MTTPTVFSLCLLLSLAVQGAKSALSTPNILLIWADDVGYSDFQRNDPRMKTPQIERLANMGMFLENSYVMQSCVPSRTALMTGKYPHRFGLQKNTIMGSRYSWLNETETLLPQVLKGFGYKTHMVGKWHLGFCDWDLTPTGRGFDTHYGMLMGAAGYYNHSSYSGSNPQNNTYDFWDNRQIDWSAYGQYSTDLFTARAKEIIQNSTAGEPWFLFLSYQAAHGPFEVPEHYVNTYCSTVYDRNRQIHCAMVAAMDKGIGQILDVLEAKGIMQDTLILFMSDNGGPVKNGYSSNYPLRGEKQGYWEGGTKSFTVFKGPWKMALKNVTYSGLFHAVDVLPTLAKAAGRSAYTRPSDLDGINSFWEIQKNEPSRREWMLYGVNDNKRMQAIRKGKWKLLGGSPGNKNGWYPSQQQQDEDGAVYVHMGKKAIADDAWHMYDLEVDPYERNNTYDAMLVADPDLVAEMKAEMQKYWDQMIPYEQAENSKNATTLRIQHGHWMPGWCDVTVA</sequence>
<evidence type="ECO:0000313" key="9">
    <source>
        <dbReference type="EMBL" id="KAK7452621.1"/>
    </source>
</evidence>
<dbReference type="InterPro" id="IPR024607">
    <property type="entry name" value="Sulfatase_CS"/>
</dbReference>
<reference evidence="9 10" key="1">
    <citation type="journal article" date="2023" name="Sci. Data">
        <title>Genome assembly of the Korean intertidal mud-creeper Batillaria attramentaria.</title>
        <authorList>
            <person name="Patra A.K."/>
            <person name="Ho P.T."/>
            <person name="Jun S."/>
            <person name="Lee S.J."/>
            <person name="Kim Y."/>
            <person name="Won Y.J."/>
        </authorList>
    </citation>
    <scope>NUCLEOTIDE SEQUENCE [LARGE SCALE GENOMIC DNA]</scope>
    <source>
        <strain evidence="9">Wonlab-2016</strain>
    </source>
</reference>
<evidence type="ECO:0000256" key="7">
    <source>
        <dbReference type="SAM" id="SignalP"/>
    </source>
</evidence>
<dbReference type="EMBL" id="JACVVK020000718">
    <property type="protein sequence ID" value="KAK7452621.1"/>
    <property type="molecule type" value="Genomic_DNA"/>
</dbReference>
<dbReference type="Pfam" id="PF00884">
    <property type="entry name" value="Sulfatase"/>
    <property type="match status" value="1"/>
</dbReference>
<dbReference type="InterPro" id="IPR047115">
    <property type="entry name" value="ARSB"/>
</dbReference>
<keyword evidence="3" id="KW-0479">Metal-binding</keyword>
<dbReference type="SUPFAM" id="SSF53649">
    <property type="entry name" value="Alkaline phosphatase-like"/>
    <property type="match status" value="1"/>
</dbReference>